<sequence length="177" mass="19894">MSALVVPPLATSSVFIIRSSIAISASKQKVWDILLDFPSYGEWNPFMRTTELISEEDKKPPPSQIAAPGLRVRLRVNIPPTMDDIGKKATVTEEILTHVDSDTFRFAWHLATPARWLITAERWQVVRDDGPGVVVYEAWEFFGGLAGYLIRFFMAAKLQTAFDAMSHALKERAERAS</sequence>
<dbReference type="AlphaFoldDB" id="A0AAD4QCV5"/>
<dbReference type="Pfam" id="PF10604">
    <property type="entry name" value="Polyketide_cyc2"/>
    <property type="match status" value="1"/>
</dbReference>
<protein>
    <recommendedName>
        <fullName evidence="3">Coenzyme Q-binding protein COQ10 START domain-containing protein</fullName>
    </recommendedName>
</protein>
<dbReference type="EMBL" id="JAKELL010000033">
    <property type="protein sequence ID" value="KAH8989978.1"/>
    <property type="molecule type" value="Genomic_DNA"/>
</dbReference>
<dbReference type="Proteomes" id="UP001201163">
    <property type="component" value="Unassembled WGS sequence"/>
</dbReference>
<keyword evidence="2" id="KW-1185">Reference proteome</keyword>
<dbReference type="PANTHER" id="PTHR36166:SF1">
    <property type="entry name" value="SRPBCC DOMAIN-CONTAINING PROTEIN"/>
    <property type="match status" value="1"/>
</dbReference>
<dbReference type="CDD" id="cd07822">
    <property type="entry name" value="SRPBCC_4"/>
    <property type="match status" value="1"/>
</dbReference>
<reference evidence="1" key="1">
    <citation type="submission" date="2022-01" db="EMBL/GenBank/DDBJ databases">
        <title>Comparative genomics reveals a dynamic genome evolution in the ectomycorrhizal milk-cap (Lactarius) mushrooms.</title>
        <authorList>
            <consortium name="DOE Joint Genome Institute"/>
            <person name="Lebreton A."/>
            <person name="Tang N."/>
            <person name="Kuo A."/>
            <person name="LaButti K."/>
            <person name="Drula E."/>
            <person name="Barry K."/>
            <person name="Clum A."/>
            <person name="Lipzen A."/>
            <person name="Mousain D."/>
            <person name="Ng V."/>
            <person name="Wang R."/>
            <person name="Wang X."/>
            <person name="Dai Y."/>
            <person name="Henrissat B."/>
            <person name="Grigoriev I.V."/>
            <person name="Guerin-Laguette A."/>
            <person name="Yu F."/>
            <person name="Martin F.M."/>
        </authorList>
    </citation>
    <scope>NUCLEOTIDE SEQUENCE</scope>
    <source>
        <strain evidence="1">QP</strain>
    </source>
</reference>
<gene>
    <name evidence="1" type="ORF">EDB92DRAFT_1946955</name>
</gene>
<organism evidence="1 2">
    <name type="scientific">Lactarius akahatsu</name>
    <dbReference type="NCBI Taxonomy" id="416441"/>
    <lineage>
        <taxon>Eukaryota</taxon>
        <taxon>Fungi</taxon>
        <taxon>Dikarya</taxon>
        <taxon>Basidiomycota</taxon>
        <taxon>Agaricomycotina</taxon>
        <taxon>Agaricomycetes</taxon>
        <taxon>Russulales</taxon>
        <taxon>Russulaceae</taxon>
        <taxon>Lactarius</taxon>
    </lineage>
</organism>
<evidence type="ECO:0000313" key="2">
    <source>
        <dbReference type="Proteomes" id="UP001201163"/>
    </source>
</evidence>
<comment type="caution">
    <text evidence="1">The sequence shown here is derived from an EMBL/GenBank/DDBJ whole genome shotgun (WGS) entry which is preliminary data.</text>
</comment>
<dbReference type="SUPFAM" id="SSF55961">
    <property type="entry name" value="Bet v1-like"/>
    <property type="match status" value="1"/>
</dbReference>
<evidence type="ECO:0008006" key="3">
    <source>
        <dbReference type="Google" id="ProtNLM"/>
    </source>
</evidence>
<dbReference type="InterPro" id="IPR023393">
    <property type="entry name" value="START-like_dom_sf"/>
</dbReference>
<accession>A0AAD4QCV5</accession>
<dbReference type="InterPro" id="IPR019587">
    <property type="entry name" value="Polyketide_cyclase/dehydratase"/>
</dbReference>
<dbReference type="PANTHER" id="PTHR36166">
    <property type="entry name" value="CHROMOSOME 9, WHOLE GENOME SHOTGUN SEQUENCE"/>
    <property type="match status" value="1"/>
</dbReference>
<evidence type="ECO:0000313" key="1">
    <source>
        <dbReference type="EMBL" id="KAH8989978.1"/>
    </source>
</evidence>
<name>A0AAD4QCV5_9AGAM</name>
<proteinExistence type="predicted"/>
<dbReference type="Gene3D" id="3.30.530.20">
    <property type="match status" value="1"/>
</dbReference>